<feature type="signal peptide" evidence="1">
    <location>
        <begin position="1"/>
        <end position="23"/>
    </location>
</feature>
<protein>
    <submittedName>
        <fullName evidence="2">Uncharacterized protein</fullName>
    </submittedName>
</protein>
<dbReference type="Proteomes" id="UP000886124">
    <property type="component" value="Unassembled WGS sequence"/>
</dbReference>
<feature type="non-terminal residue" evidence="2">
    <location>
        <position position="873"/>
    </location>
</feature>
<feature type="chain" id="PRO_5030898181" evidence="1">
    <location>
        <begin position="24"/>
        <end position="873"/>
    </location>
</feature>
<accession>A0A7V5PQK7</accession>
<name>A0A7V5PQK7_CALAY</name>
<proteinExistence type="predicted"/>
<comment type="caution">
    <text evidence="2">The sequence shown here is derived from an EMBL/GenBank/DDBJ whole genome shotgun (WGS) entry which is preliminary data.</text>
</comment>
<gene>
    <name evidence="2" type="ORF">ENJ89_09670</name>
</gene>
<evidence type="ECO:0000256" key="1">
    <source>
        <dbReference type="SAM" id="SignalP"/>
    </source>
</evidence>
<reference evidence="2" key="1">
    <citation type="journal article" date="2020" name="mSystems">
        <title>Genome- and Community-Level Interaction Insights into Carbon Utilization and Element Cycling Functions of Hydrothermarchaeota in Hydrothermal Sediment.</title>
        <authorList>
            <person name="Zhou Z."/>
            <person name="Liu Y."/>
            <person name="Xu W."/>
            <person name="Pan J."/>
            <person name="Luo Z.H."/>
            <person name="Li M."/>
        </authorList>
    </citation>
    <scope>NUCLEOTIDE SEQUENCE [LARGE SCALE GENOMIC DNA]</scope>
    <source>
        <strain evidence="2">HyVt-527</strain>
    </source>
</reference>
<dbReference type="AlphaFoldDB" id="A0A7V5PQK7"/>
<sequence>MNIRNLKYTIFFFGMMLLSGRMASAQTVTLPNPWQVDTLIVVPTSNYAYRFPATHWPILPSLQIRNNGVPLQARSDFLVSDTLITFFHALRKGDSLRIRYRRLPVDLPHTFRLFQEEELPPAGQADSLLEQKKKKRLRKIRFENPFAHKYANLKTSGSLMRGIQIGSNRDMTLNSGLNLELSGKLTDNLEVVAALTDEATPIQPEGNTQTLQEVDKVFVRFKSPYVQGTVGDFNLEQKGTNFANLNRKLQGLTLLGKYRDHFLGATIATTRGYFNRVQFLGQEGNQGPYQLTGKNGERDIVVLAGTEHVFVDGKLMTRGESNDYVIEYGNGQIRFTNNRLITSSSRIEVDFEYFPSVQKYNRTVYNVTAGGKLFHPALTLHMNLYREADNPNQLLEGAEKLSGEEKAALQSAGDDPLKAVLDGAKQVAAGKGSYIRADTTLAGQSYQIYRYVGPGNGDYSVTFSDVGQGRGDYSRDRLGVYRWVGPQRGRYLPVKLIPLPARHDVADARLNWSPGQKFKLISEFAVSRRDENVLSRIGDSDNQGGALQVKAQLSESDLRIAKTNLGTVQFDLNLRYVQERFRPADRLQPPDYQRFWNILQPSLNSDQELSALLNAGYRPLPDAKIGLNVGRLQKDQLESGRYGLTLDYGDSSRFFSKANYEAVESRLKSEQITNTWQRYSAQVGKPVWRLRPVLVYRGEWRKNQAPNRLSGFRFDDLTARLDLLRFHHVQGQIALENRQDQVYDVQSGGGLIPQAKTVTGRLNLQLTGFRNTSLSLNAVHRVKDYTSRFEKIRVDTLKLLYADATVQDTVWQDRTTDLAQINLTHSRWNKGVNISWQYRVASQQTALKEKVYLNVGQGRGNLRYDPDLQEYVP</sequence>
<evidence type="ECO:0000313" key="2">
    <source>
        <dbReference type="EMBL" id="HHJ53449.1"/>
    </source>
</evidence>
<dbReference type="EMBL" id="DROD01000613">
    <property type="protein sequence ID" value="HHJ53449.1"/>
    <property type="molecule type" value="Genomic_DNA"/>
</dbReference>
<keyword evidence="1" id="KW-0732">Signal</keyword>
<organism evidence="2">
    <name type="scientific">Caldithrix abyssi</name>
    <dbReference type="NCBI Taxonomy" id="187145"/>
    <lineage>
        <taxon>Bacteria</taxon>
        <taxon>Pseudomonadati</taxon>
        <taxon>Calditrichota</taxon>
        <taxon>Calditrichia</taxon>
        <taxon>Calditrichales</taxon>
        <taxon>Calditrichaceae</taxon>
        <taxon>Caldithrix</taxon>
    </lineage>
</organism>